<protein>
    <recommendedName>
        <fullName evidence="4">Carboxypeptidase regulatory-like domain-containing protein</fullName>
    </recommendedName>
</protein>
<evidence type="ECO:0000256" key="1">
    <source>
        <dbReference type="SAM" id="SignalP"/>
    </source>
</evidence>
<dbReference type="GO" id="GO:0030246">
    <property type="term" value="F:carbohydrate binding"/>
    <property type="evidence" value="ECO:0007669"/>
    <property type="project" value="InterPro"/>
</dbReference>
<dbReference type="Proteomes" id="UP000030149">
    <property type="component" value="Unassembled WGS sequence"/>
</dbReference>
<dbReference type="STRING" id="1107311.Q767_15665"/>
<evidence type="ECO:0000313" key="2">
    <source>
        <dbReference type="EMBL" id="KGO92297.1"/>
    </source>
</evidence>
<dbReference type="InterPro" id="IPR013784">
    <property type="entry name" value="Carb-bd-like_fold"/>
</dbReference>
<gene>
    <name evidence="2" type="ORF">Q767_15665</name>
</gene>
<keyword evidence="3" id="KW-1185">Reference proteome</keyword>
<dbReference type="RefSeq" id="WP_023575037.1">
    <property type="nucleotide sequence ID" value="NZ_AVCS01000032.1"/>
</dbReference>
<dbReference type="Pfam" id="PF13620">
    <property type="entry name" value="CarboxypepD_reg"/>
    <property type="match status" value="1"/>
</dbReference>
<comment type="caution">
    <text evidence="2">The sequence shown here is derived from an EMBL/GenBank/DDBJ whole genome shotgun (WGS) entry which is preliminary data.</text>
</comment>
<name>V6S641_9FLAO</name>
<accession>V6S641</accession>
<keyword evidence="1" id="KW-0732">Signal</keyword>
<evidence type="ECO:0000313" key="3">
    <source>
        <dbReference type="Proteomes" id="UP000030149"/>
    </source>
</evidence>
<dbReference type="InterPro" id="IPR013783">
    <property type="entry name" value="Ig-like_fold"/>
</dbReference>
<dbReference type="SUPFAM" id="SSF49452">
    <property type="entry name" value="Starch-binding domain-like"/>
    <property type="match status" value="1"/>
</dbReference>
<dbReference type="PATRIC" id="fig|1107311.3.peg.3049"/>
<reference evidence="2 3" key="2">
    <citation type="journal article" date="2015" name="Stand. Genomic Sci.">
        <title>High quality draft genomic sequence of Flavobacterium enshiense DK69(T) and comparison among Flavobacterium genomes.</title>
        <authorList>
            <person name="Zeng Z."/>
            <person name="Chen C."/>
            <person name="Du H."/>
            <person name="Wang G."/>
            <person name="Li M."/>
        </authorList>
    </citation>
    <scope>NUCLEOTIDE SEQUENCE [LARGE SCALE GENOMIC DNA]</scope>
    <source>
        <strain evidence="2 3">DK69</strain>
    </source>
</reference>
<dbReference type="AlphaFoldDB" id="V6S641"/>
<dbReference type="OrthoDB" id="1373641at2"/>
<dbReference type="EMBL" id="JRLZ01000028">
    <property type="protein sequence ID" value="KGO92297.1"/>
    <property type="molecule type" value="Genomic_DNA"/>
</dbReference>
<dbReference type="Gene3D" id="2.60.40.10">
    <property type="entry name" value="Immunoglobulins"/>
    <property type="match status" value="1"/>
</dbReference>
<organism evidence="2 3">
    <name type="scientific">Flavobacterium enshiense DK69</name>
    <dbReference type="NCBI Taxonomy" id="1107311"/>
    <lineage>
        <taxon>Bacteria</taxon>
        <taxon>Pseudomonadati</taxon>
        <taxon>Bacteroidota</taxon>
        <taxon>Flavobacteriia</taxon>
        <taxon>Flavobacteriales</taxon>
        <taxon>Flavobacteriaceae</taxon>
        <taxon>Flavobacterium</taxon>
    </lineage>
</organism>
<evidence type="ECO:0008006" key="4">
    <source>
        <dbReference type="Google" id="ProtNLM"/>
    </source>
</evidence>
<sequence>MKKITYLIILLFINNLFSQTATLKGKVFDGLFCSECGFSGVVLVLKDKDGKTYGAQTDTDGNYKIENLKNGVYTLNVNASGLREKVYENFIIDSSEQKFEFIYPEPCVKSIKRCPKQHTDNIIPIVYGLPSKRTMIKAEKGKVKLGGCDSSFCEKWFCKTHNISF</sequence>
<reference evidence="3" key="1">
    <citation type="submission" date="2013-09" db="EMBL/GenBank/DDBJ databases">
        <authorList>
            <person name="Zeng Z."/>
            <person name="Chen C."/>
        </authorList>
    </citation>
    <scope>NUCLEOTIDE SEQUENCE [LARGE SCALE GENOMIC DNA]</scope>
    <source>
        <strain evidence="3">DK69</strain>
    </source>
</reference>
<feature type="signal peptide" evidence="1">
    <location>
        <begin position="1"/>
        <end position="20"/>
    </location>
</feature>
<feature type="chain" id="PRO_5004750213" description="Carboxypeptidase regulatory-like domain-containing protein" evidence="1">
    <location>
        <begin position="21"/>
        <end position="165"/>
    </location>
</feature>
<proteinExistence type="predicted"/>